<dbReference type="AlphaFoldDB" id="A0AAX2F485"/>
<evidence type="ECO:0000256" key="5">
    <source>
        <dbReference type="ARBA" id="ARBA00023049"/>
    </source>
</evidence>
<dbReference type="Proteomes" id="UP000184105">
    <property type="component" value="Unassembled WGS sequence"/>
</dbReference>
<name>A0AAX2F485_9BACT</name>
<feature type="domain" description="Peptidase M16 C-terminal" evidence="7">
    <location>
        <begin position="210"/>
        <end position="381"/>
    </location>
</feature>
<sequence length="951" mass="107725">MKLRFNRYALLSTIVLGLFLCLSTSSKACILKQKYIALPAGIVEGRLDNGLRYVILPNEFPRHNIEVRMIMNVGSLQEEDDQRGGAHFLEHSAFIGTKHFPQRSLIDYFEHQGMKFGRDINAFTGFDRTIYCLSLPNYPDNTTLLDSTFLALRDWLCDIDFNAERVKKERGVIVEELRAYQQDDDFYALKMGENRYAERIPLGTENDINSIDSERLKSFYHRWYKPSHATVVVVGDVKAPEVIALLNKAMGTIPVAQHDAAFKPYPMTYKKGDAWMQLADSIKQENKLELIIPHPTIIERTLQDAVDKQRMHMLVQCLSSRLTTDDVKCNVSNAWYLADKDHFVFAFHGAASAALADQVAATSNECHRLLKYGVGRDELHQLIQTRLEHLQPNTSQRFSDALCDDLTDYVLSGDRAISDSNDLEWVRNQVQTTTTQHLQTLLEEVLQCKKQHCLYAYTHATDSTGSPLLTAASVNKVWKKGWKTTLKPYVFHPKETEEEVHITLPDCLRKEPVYTDKFIKARHHWTNLGVDEITLTNGIRLIVRPTMDGDSTVYISALGRGGTADLPAKMQQKYHDAVSYVDMGGLEKTCNDTLLAAMTQKELSMTVGQDAYWYQLLASAPTGKTSALFNLVYEKMCHPGINRDDFAESIASEIESVGKESVLERLMSHDVDRLMSNTIDSLVGNVSAGDGQVMTKAALQALNIDTLTTYYKQLFSNPNGLTIILTGDFNPQQVIPRAVATFAQMKAPAAALPLMGSPFIPNQQKIVRAFEGGNDHQTVLKYVFAGSYDPSLQASLSMKLIRDVLQDRVLKVLREGANIVYSPYVDLYYDGVPQQKYNFIITLSVKDENRQQCEQLLKDILDELKEKPISEAELYKMKRSFLVTKDKVLTDKAPTEWKKALMTLVKNGESLSDFNDYPSVLHSITPKMLQEMINEMLNWNHRIVVYKSQKQ</sequence>
<dbReference type="GO" id="GO:0046872">
    <property type="term" value="F:metal ion binding"/>
    <property type="evidence" value="ECO:0007669"/>
    <property type="project" value="InterPro"/>
</dbReference>
<dbReference type="Pfam" id="PF05193">
    <property type="entry name" value="Peptidase_M16_C"/>
    <property type="match status" value="2"/>
</dbReference>
<evidence type="ECO:0000256" key="4">
    <source>
        <dbReference type="ARBA" id="ARBA00022833"/>
    </source>
</evidence>
<dbReference type="PANTHER" id="PTHR43690:SF17">
    <property type="entry name" value="PROTEIN YHJJ"/>
    <property type="match status" value="1"/>
</dbReference>
<dbReference type="Gene3D" id="3.30.830.10">
    <property type="entry name" value="Metalloenzyme, LuxS/M16 peptidase-like"/>
    <property type="match status" value="3"/>
</dbReference>
<dbReference type="InterPro" id="IPR011765">
    <property type="entry name" value="Pept_M16_N"/>
</dbReference>
<evidence type="ECO:0000313" key="9">
    <source>
        <dbReference type="Proteomes" id="UP000184105"/>
    </source>
</evidence>
<keyword evidence="3" id="KW-0378">Hydrolase</keyword>
<accession>A0AAX2F485</accession>
<evidence type="ECO:0000259" key="6">
    <source>
        <dbReference type="Pfam" id="PF00675"/>
    </source>
</evidence>
<dbReference type="RefSeq" id="WP_025838973.1">
    <property type="nucleotide sequence ID" value="NZ_BAKP01000029.1"/>
</dbReference>
<dbReference type="EMBL" id="FQWA01000015">
    <property type="protein sequence ID" value="SHF88576.1"/>
    <property type="molecule type" value="Genomic_DNA"/>
</dbReference>
<feature type="domain" description="Peptidase M16 C-terminal" evidence="7">
    <location>
        <begin position="702"/>
        <end position="880"/>
    </location>
</feature>
<dbReference type="SUPFAM" id="SSF63411">
    <property type="entry name" value="LuxS/MPP-like metallohydrolase"/>
    <property type="match status" value="3"/>
</dbReference>
<keyword evidence="4" id="KW-0862">Zinc</keyword>
<dbReference type="PANTHER" id="PTHR43690">
    <property type="entry name" value="NARDILYSIN"/>
    <property type="match status" value="1"/>
</dbReference>
<proteinExistence type="inferred from homology"/>
<dbReference type="GO" id="GO:0008237">
    <property type="term" value="F:metallopeptidase activity"/>
    <property type="evidence" value="ECO:0007669"/>
    <property type="project" value="UniProtKB-KW"/>
</dbReference>
<evidence type="ECO:0000313" key="8">
    <source>
        <dbReference type="EMBL" id="SHF88576.1"/>
    </source>
</evidence>
<dbReference type="InterPro" id="IPR007863">
    <property type="entry name" value="Peptidase_M16_C"/>
</dbReference>
<evidence type="ECO:0000256" key="2">
    <source>
        <dbReference type="ARBA" id="ARBA00022670"/>
    </source>
</evidence>
<organism evidence="8 9">
    <name type="scientific">Prevotella scopos JCM 17725</name>
    <dbReference type="NCBI Taxonomy" id="1236518"/>
    <lineage>
        <taxon>Bacteria</taxon>
        <taxon>Pseudomonadati</taxon>
        <taxon>Bacteroidota</taxon>
        <taxon>Bacteroidia</taxon>
        <taxon>Bacteroidales</taxon>
        <taxon>Prevotellaceae</taxon>
        <taxon>Prevotella</taxon>
    </lineage>
</organism>
<feature type="domain" description="Peptidase M16 N-terminal" evidence="6">
    <location>
        <begin position="53"/>
        <end position="184"/>
    </location>
</feature>
<evidence type="ECO:0000256" key="1">
    <source>
        <dbReference type="ARBA" id="ARBA00007261"/>
    </source>
</evidence>
<gene>
    <name evidence="8" type="ORF">SAMN05444364_11520</name>
</gene>
<evidence type="ECO:0000256" key="3">
    <source>
        <dbReference type="ARBA" id="ARBA00022801"/>
    </source>
</evidence>
<keyword evidence="2 8" id="KW-0645">Protease</keyword>
<reference evidence="8 9" key="1">
    <citation type="submission" date="2016-11" db="EMBL/GenBank/DDBJ databases">
        <authorList>
            <person name="Varghese N."/>
            <person name="Submissions S."/>
        </authorList>
    </citation>
    <scope>NUCLEOTIDE SEQUENCE [LARGE SCALE GENOMIC DNA]</scope>
    <source>
        <strain evidence="8 9">DSM 22613</strain>
    </source>
</reference>
<keyword evidence="5" id="KW-0482">Metalloprotease</keyword>
<protein>
    <submittedName>
        <fullName evidence="8">Zinc protease</fullName>
    </submittedName>
</protein>
<dbReference type="GO" id="GO:0006508">
    <property type="term" value="P:proteolysis"/>
    <property type="evidence" value="ECO:0007669"/>
    <property type="project" value="UniProtKB-KW"/>
</dbReference>
<comment type="caution">
    <text evidence="8">The sequence shown here is derived from an EMBL/GenBank/DDBJ whole genome shotgun (WGS) entry which is preliminary data.</text>
</comment>
<dbReference type="Pfam" id="PF00675">
    <property type="entry name" value="Peptidase_M16"/>
    <property type="match status" value="1"/>
</dbReference>
<comment type="similarity">
    <text evidence="1">Belongs to the peptidase M16 family.</text>
</comment>
<dbReference type="InterPro" id="IPR050626">
    <property type="entry name" value="Peptidase_M16"/>
</dbReference>
<keyword evidence="9" id="KW-1185">Reference proteome</keyword>
<evidence type="ECO:0000259" key="7">
    <source>
        <dbReference type="Pfam" id="PF05193"/>
    </source>
</evidence>
<dbReference type="InterPro" id="IPR011249">
    <property type="entry name" value="Metalloenz_LuxS/M16"/>
</dbReference>